<name>A0A937M194_9GAMM</name>
<dbReference type="EMBL" id="JADHSG010000002">
    <property type="protein sequence ID" value="MBL6903104.1"/>
    <property type="molecule type" value="Genomic_DNA"/>
</dbReference>
<evidence type="ECO:0000256" key="11">
    <source>
        <dbReference type="ARBA" id="ARBA00039257"/>
    </source>
</evidence>
<dbReference type="PANTHER" id="PTHR30417">
    <property type="entry name" value="N-ACETYLMURAMOYL-L-ALANINE AMIDASE AMID"/>
    <property type="match status" value="1"/>
</dbReference>
<dbReference type="EC" id="3.5.1.28" evidence="5"/>
<feature type="domain" description="N-acetylmuramoyl-L-alanine amidase" evidence="13">
    <location>
        <begin position="19"/>
        <end position="170"/>
    </location>
</feature>
<dbReference type="PANTHER" id="PTHR30417:SF4">
    <property type="entry name" value="1,6-ANHYDRO-N-ACETYLMURAMYL-L-ALANINE AMIDASE AMPD"/>
    <property type="match status" value="1"/>
</dbReference>
<dbReference type="InterPro" id="IPR036505">
    <property type="entry name" value="Amidase/PGRP_sf"/>
</dbReference>
<evidence type="ECO:0000256" key="5">
    <source>
        <dbReference type="ARBA" id="ARBA00011901"/>
    </source>
</evidence>
<keyword evidence="6" id="KW-0963">Cytoplasm</keyword>
<dbReference type="CDD" id="cd06583">
    <property type="entry name" value="PGRP"/>
    <property type="match status" value="1"/>
</dbReference>
<dbReference type="Pfam" id="PF01510">
    <property type="entry name" value="Amidase_2"/>
    <property type="match status" value="1"/>
</dbReference>
<dbReference type="InterPro" id="IPR051206">
    <property type="entry name" value="NAMLAA_amidase_2"/>
</dbReference>
<reference evidence="14" key="1">
    <citation type="submission" date="2020-10" db="EMBL/GenBank/DDBJ databases">
        <title>Microbiome of the Black Sea water column analyzed by genome centric metagenomics.</title>
        <authorList>
            <person name="Cabello-Yeves P.J."/>
            <person name="Callieri C."/>
            <person name="Picazo A."/>
            <person name="Mehrshad M."/>
            <person name="Haro-Moreno J.M."/>
            <person name="Roda-Garcia J."/>
            <person name="Dzembekova N."/>
            <person name="Slabakova V."/>
            <person name="Slabakova N."/>
            <person name="Moncheva S."/>
            <person name="Rodriguez-Valera F."/>
        </authorList>
    </citation>
    <scope>NUCLEOTIDE SEQUENCE</scope>
    <source>
        <strain evidence="14">BS30m-G43</strain>
    </source>
</reference>
<comment type="similarity">
    <text evidence="4">Belongs to the N-acetylmuramoyl-L-alanine amidase 2 family.</text>
</comment>
<evidence type="ECO:0000256" key="7">
    <source>
        <dbReference type="ARBA" id="ARBA00022723"/>
    </source>
</evidence>
<dbReference type="SMART" id="SM00644">
    <property type="entry name" value="Ami_2"/>
    <property type="match status" value="1"/>
</dbReference>
<dbReference type="GO" id="GO:0009253">
    <property type="term" value="P:peptidoglycan catabolic process"/>
    <property type="evidence" value="ECO:0007669"/>
    <property type="project" value="InterPro"/>
</dbReference>
<evidence type="ECO:0000256" key="9">
    <source>
        <dbReference type="ARBA" id="ARBA00022833"/>
    </source>
</evidence>
<gene>
    <name evidence="14" type="primary">ampD</name>
    <name evidence="14" type="ORF">ISR29_02775</name>
</gene>
<keyword evidence="9" id="KW-0862">Zinc</keyword>
<evidence type="ECO:0000256" key="12">
    <source>
        <dbReference type="ARBA" id="ARBA00042615"/>
    </source>
</evidence>
<dbReference type="Gene3D" id="3.40.80.10">
    <property type="entry name" value="Peptidoglycan recognition protein-like"/>
    <property type="match status" value="1"/>
</dbReference>
<dbReference type="SUPFAM" id="SSF55846">
    <property type="entry name" value="N-acetylmuramoyl-L-alanine amidase-like"/>
    <property type="match status" value="1"/>
</dbReference>
<evidence type="ECO:0000256" key="1">
    <source>
        <dbReference type="ARBA" id="ARBA00001561"/>
    </source>
</evidence>
<evidence type="ECO:0000256" key="4">
    <source>
        <dbReference type="ARBA" id="ARBA00007553"/>
    </source>
</evidence>
<evidence type="ECO:0000259" key="13">
    <source>
        <dbReference type="SMART" id="SM00644"/>
    </source>
</evidence>
<comment type="caution">
    <text evidence="14">The sequence shown here is derived from an EMBL/GenBank/DDBJ whole genome shotgun (WGS) entry which is preliminary data.</text>
</comment>
<accession>A0A937M194</accession>
<comment type="catalytic activity">
    <reaction evidence="1">
        <text>Hydrolyzes the link between N-acetylmuramoyl residues and L-amino acid residues in certain cell-wall glycopeptides.</text>
        <dbReference type="EC" id="3.5.1.28"/>
    </reaction>
</comment>
<evidence type="ECO:0000256" key="8">
    <source>
        <dbReference type="ARBA" id="ARBA00022801"/>
    </source>
</evidence>
<evidence type="ECO:0000313" key="14">
    <source>
        <dbReference type="EMBL" id="MBL6903104.1"/>
    </source>
</evidence>
<dbReference type="GO" id="GO:0009254">
    <property type="term" value="P:peptidoglycan turnover"/>
    <property type="evidence" value="ECO:0007669"/>
    <property type="project" value="TreeGrafter"/>
</dbReference>
<keyword evidence="7" id="KW-0479">Metal-binding</keyword>
<evidence type="ECO:0000256" key="3">
    <source>
        <dbReference type="ARBA" id="ARBA00004496"/>
    </source>
</evidence>
<dbReference type="GO" id="GO:0005737">
    <property type="term" value="C:cytoplasm"/>
    <property type="evidence" value="ECO:0007669"/>
    <property type="project" value="UniProtKB-SubCell"/>
</dbReference>
<sequence length="182" mass="20580">MSIINIKDDLIEGVIFHPSPNFNNRPKDADISLIVIHAISLPPGKYGGNEIKDFFLNKLDTSKNEYFESIKNIKVSSHIVIKRTGEILQFVPFNKRAWHAGVSSYLGKENCNDYSIGIELEGTDDSAFTDEQYHSLMNLTDSLIRSYPHLSKDRLVGHSDVAPGRKTDPGTMFEWKKIINNL</sequence>
<dbReference type="GO" id="GO:0046872">
    <property type="term" value="F:metal ion binding"/>
    <property type="evidence" value="ECO:0007669"/>
    <property type="project" value="UniProtKB-KW"/>
</dbReference>
<dbReference type="GO" id="GO:0071555">
    <property type="term" value="P:cell wall organization"/>
    <property type="evidence" value="ECO:0007669"/>
    <property type="project" value="UniProtKB-KW"/>
</dbReference>
<dbReference type="Proteomes" id="UP000705230">
    <property type="component" value="Unassembled WGS sequence"/>
</dbReference>
<evidence type="ECO:0000256" key="6">
    <source>
        <dbReference type="ARBA" id="ARBA00022490"/>
    </source>
</evidence>
<keyword evidence="8 14" id="KW-0378">Hydrolase</keyword>
<dbReference type="NCBIfam" id="NF008758">
    <property type="entry name" value="PRK11789.1"/>
    <property type="match status" value="1"/>
</dbReference>
<evidence type="ECO:0000256" key="2">
    <source>
        <dbReference type="ARBA" id="ARBA00001947"/>
    </source>
</evidence>
<protein>
    <recommendedName>
        <fullName evidence="11">1,6-anhydro-N-acetylmuramyl-L-alanine amidase AmpD</fullName>
        <ecNumber evidence="5">3.5.1.28</ecNumber>
    </recommendedName>
    <alternativeName>
        <fullName evidence="12">N-acetylmuramoyl-L-alanine amidase</fullName>
    </alternativeName>
</protein>
<dbReference type="GO" id="GO:0008745">
    <property type="term" value="F:N-acetylmuramoyl-L-alanine amidase activity"/>
    <property type="evidence" value="ECO:0007669"/>
    <property type="project" value="UniProtKB-EC"/>
</dbReference>
<keyword evidence="10" id="KW-0961">Cell wall biogenesis/degradation</keyword>
<proteinExistence type="inferred from homology"/>
<evidence type="ECO:0000256" key="10">
    <source>
        <dbReference type="ARBA" id="ARBA00023316"/>
    </source>
</evidence>
<comment type="subcellular location">
    <subcellularLocation>
        <location evidence="3">Cytoplasm</location>
    </subcellularLocation>
</comment>
<comment type="cofactor">
    <cofactor evidence="2">
        <name>Zn(2+)</name>
        <dbReference type="ChEBI" id="CHEBI:29105"/>
    </cofactor>
</comment>
<dbReference type="AlphaFoldDB" id="A0A937M194"/>
<evidence type="ECO:0000313" key="15">
    <source>
        <dbReference type="Proteomes" id="UP000705230"/>
    </source>
</evidence>
<organism evidence="14 15">
    <name type="scientific">SAR86 cluster bacterium</name>
    <dbReference type="NCBI Taxonomy" id="2030880"/>
    <lineage>
        <taxon>Bacteria</taxon>
        <taxon>Pseudomonadati</taxon>
        <taxon>Pseudomonadota</taxon>
        <taxon>Gammaproteobacteria</taxon>
        <taxon>SAR86 cluster</taxon>
    </lineage>
</organism>
<dbReference type="InterPro" id="IPR002502">
    <property type="entry name" value="Amidase_domain"/>
</dbReference>